<evidence type="ECO:0000256" key="5">
    <source>
        <dbReference type="ARBA" id="ARBA00022676"/>
    </source>
</evidence>
<dbReference type="PANTHER" id="PTHR30160:SF19">
    <property type="entry name" value="LIPOPOLYSACCHARIDE HEPTOSYLTRANSFERASE 1"/>
    <property type="match status" value="1"/>
</dbReference>
<proteinExistence type="inferred from homology"/>
<dbReference type="NCBIfam" id="TIGR02193">
    <property type="entry name" value="heptsyl_trn_I"/>
    <property type="match status" value="1"/>
</dbReference>
<dbReference type="InterPro" id="IPR051199">
    <property type="entry name" value="LPS_LOS_Heptosyltrfase"/>
</dbReference>
<dbReference type="InterPro" id="IPR002201">
    <property type="entry name" value="Glyco_trans_9"/>
</dbReference>
<evidence type="ECO:0000256" key="3">
    <source>
        <dbReference type="ARBA" id="ARBA00022475"/>
    </source>
</evidence>
<keyword evidence="7" id="KW-0448">Lipopolysaccharide biosynthesis</keyword>
<dbReference type="Pfam" id="PF01075">
    <property type="entry name" value="Glyco_transf_9"/>
    <property type="match status" value="1"/>
</dbReference>
<dbReference type="PANTHER" id="PTHR30160">
    <property type="entry name" value="TETRAACYLDISACCHARIDE 4'-KINASE-RELATED"/>
    <property type="match status" value="1"/>
</dbReference>
<sequence length="338" mass="37890">MNLLLIKTSSLGDVLHTLPALRDLHLARPDIHVHWVVEEAFAQIPTWAENVTEIIPIAWRRWRKHPWKAWQSGELPAFLTRLRNQPFDLILDAQGLLKSALIARLAHGDRHGMHHTSAREPLASVLYHFTHEIPKQQHAVSRLRQLFAQSLDYPEPLSPPDFGLNPARFTHHTPEKPYLVFLHGTTWTSKHWPESHWQTLAKLATSSGIEVVLPWGNEKEQARAHSIAQIAPNACRVTPKLTLTELASELASARAVIATDTGPAHLAAALAVPTVALYGPTPTERIGIVGAKATRLIGNCPKAPCRRRICPLRDDPDRCMHTLTPEQTWKTVQEIARP</sequence>
<keyword evidence="6 14" id="KW-0808">Transferase</keyword>
<evidence type="ECO:0000256" key="1">
    <source>
        <dbReference type="ARBA" id="ARBA00004515"/>
    </source>
</evidence>
<dbReference type="InterPro" id="IPR011908">
    <property type="entry name" value="LipoPS_heptosylTferase-I"/>
</dbReference>
<evidence type="ECO:0000256" key="4">
    <source>
        <dbReference type="ARBA" id="ARBA00022519"/>
    </source>
</evidence>
<evidence type="ECO:0000256" key="8">
    <source>
        <dbReference type="ARBA" id="ARBA00023136"/>
    </source>
</evidence>
<dbReference type="SUPFAM" id="SSF53756">
    <property type="entry name" value="UDP-Glycosyltransferase/glycogen phosphorylase"/>
    <property type="match status" value="1"/>
</dbReference>
<evidence type="ECO:0000313" key="14">
    <source>
        <dbReference type="EMBL" id="GAB0056210.1"/>
    </source>
</evidence>
<evidence type="ECO:0000256" key="6">
    <source>
        <dbReference type="ARBA" id="ARBA00022679"/>
    </source>
</evidence>
<comment type="similarity">
    <text evidence="9">Belongs to the glycosyltransferase 9 family.</text>
</comment>
<protein>
    <recommendedName>
        <fullName evidence="11">Lipopolysaccharide heptosyltransferase 1</fullName>
        <ecNumber evidence="10">2.4.99.23</ecNumber>
    </recommendedName>
    <alternativeName>
        <fullName evidence="12">ADP-heptose:lipopolysaccharide heptosyltransferase I</fullName>
    </alternativeName>
</protein>
<keyword evidence="5" id="KW-0328">Glycosyltransferase</keyword>
<dbReference type="GO" id="GO:0016740">
    <property type="term" value="F:transferase activity"/>
    <property type="evidence" value="ECO:0007669"/>
    <property type="project" value="UniProtKB-KW"/>
</dbReference>
<organism evidence="14 15">
    <name type="scientific">Candidatus Magnetaquiglobus chichijimensis</name>
    <dbReference type="NCBI Taxonomy" id="3141448"/>
    <lineage>
        <taxon>Bacteria</taxon>
        <taxon>Pseudomonadati</taxon>
        <taxon>Pseudomonadota</taxon>
        <taxon>Magnetococcia</taxon>
        <taxon>Magnetococcales</taxon>
        <taxon>Candidatus Magnetaquicoccaceae</taxon>
        <taxon>Candidatus Magnetaquiglobus</taxon>
    </lineage>
</organism>
<reference evidence="14 15" key="1">
    <citation type="submission" date="2024-05" db="EMBL/GenBank/DDBJ databases">
        <authorList>
            <consortium name="Candidatus Magnetaquicoccaceae bacterium FCR-1 genome sequencing consortium"/>
            <person name="Shimoshige H."/>
            <person name="Shimamura S."/>
            <person name="Taoka A."/>
            <person name="Kobayashi H."/>
            <person name="Maekawa T."/>
        </authorList>
    </citation>
    <scope>NUCLEOTIDE SEQUENCE [LARGE SCALE GENOMIC DNA]</scope>
    <source>
        <strain evidence="14 15">FCR-1</strain>
    </source>
</reference>
<evidence type="ECO:0000256" key="12">
    <source>
        <dbReference type="ARBA" id="ARBA00044330"/>
    </source>
</evidence>
<comment type="pathway">
    <text evidence="2">Bacterial outer membrane biogenesis; LPS core biosynthesis.</text>
</comment>
<comment type="catalytic activity">
    <reaction evidence="13">
        <text>an alpha-Kdo-(2-&gt;4)-alpha-Kdo-(2-&gt;6)-lipid A + ADP-L-glycero-beta-D-manno-heptose = an L-alpha-D-Hep-(1-&gt;5)-[alpha-Kdo-(2-&gt;4)]-alpha-Kdo-(2-&gt;6)-lipid A + ADP + H(+)</text>
        <dbReference type="Rhea" id="RHEA:74067"/>
        <dbReference type="ChEBI" id="CHEBI:15378"/>
        <dbReference type="ChEBI" id="CHEBI:61506"/>
        <dbReference type="ChEBI" id="CHEBI:176431"/>
        <dbReference type="ChEBI" id="CHEBI:193068"/>
        <dbReference type="ChEBI" id="CHEBI:456216"/>
        <dbReference type="EC" id="2.4.99.23"/>
    </reaction>
</comment>
<gene>
    <name evidence="14" type="primary">rfaC</name>
    <name evidence="14" type="ORF">SIID45300_00515</name>
</gene>
<keyword evidence="3" id="KW-1003">Cell membrane</keyword>
<evidence type="ECO:0000256" key="2">
    <source>
        <dbReference type="ARBA" id="ARBA00004713"/>
    </source>
</evidence>
<evidence type="ECO:0000256" key="7">
    <source>
        <dbReference type="ARBA" id="ARBA00022985"/>
    </source>
</evidence>
<dbReference type="EMBL" id="BAAFGK010000002">
    <property type="protein sequence ID" value="GAB0056210.1"/>
    <property type="molecule type" value="Genomic_DNA"/>
</dbReference>
<dbReference type="EC" id="2.4.99.23" evidence="10"/>
<dbReference type="Gene3D" id="3.40.50.2000">
    <property type="entry name" value="Glycogen Phosphorylase B"/>
    <property type="match status" value="2"/>
</dbReference>
<keyword evidence="4" id="KW-0997">Cell inner membrane</keyword>
<evidence type="ECO:0000256" key="9">
    <source>
        <dbReference type="ARBA" id="ARBA00043995"/>
    </source>
</evidence>
<keyword evidence="8" id="KW-0472">Membrane</keyword>
<keyword evidence="15" id="KW-1185">Reference proteome</keyword>
<comment type="subcellular location">
    <subcellularLocation>
        <location evidence="1">Cell inner membrane</location>
        <topology evidence="1">Peripheral membrane protein</topology>
        <orientation evidence="1">Cytoplasmic side</orientation>
    </subcellularLocation>
</comment>
<reference evidence="14 15" key="2">
    <citation type="submission" date="2024-09" db="EMBL/GenBank/DDBJ databases">
        <title>Draft genome sequence of Candidatus Magnetaquicoccaceae bacterium FCR-1.</title>
        <authorList>
            <person name="Shimoshige H."/>
            <person name="Shimamura S."/>
            <person name="Taoka A."/>
            <person name="Kobayashi H."/>
            <person name="Maekawa T."/>
        </authorList>
    </citation>
    <scope>NUCLEOTIDE SEQUENCE [LARGE SCALE GENOMIC DNA]</scope>
    <source>
        <strain evidence="14 15">FCR-1</strain>
    </source>
</reference>
<dbReference type="Proteomes" id="UP001628193">
    <property type="component" value="Unassembled WGS sequence"/>
</dbReference>
<evidence type="ECO:0000256" key="13">
    <source>
        <dbReference type="ARBA" id="ARBA00049201"/>
    </source>
</evidence>
<name>A0ABQ0C670_9PROT</name>
<dbReference type="CDD" id="cd03789">
    <property type="entry name" value="GT9_LPS_heptosyltransferase"/>
    <property type="match status" value="1"/>
</dbReference>
<evidence type="ECO:0000256" key="10">
    <source>
        <dbReference type="ARBA" id="ARBA00044041"/>
    </source>
</evidence>
<comment type="caution">
    <text evidence="14">The sequence shown here is derived from an EMBL/GenBank/DDBJ whole genome shotgun (WGS) entry which is preliminary data.</text>
</comment>
<evidence type="ECO:0000313" key="15">
    <source>
        <dbReference type="Proteomes" id="UP001628193"/>
    </source>
</evidence>
<dbReference type="RefSeq" id="WP_420903927.1">
    <property type="nucleotide sequence ID" value="NZ_BAAFGK010000002.1"/>
</dbReference>
<evidence type="ECO:0000256" key="11">
    <source>
        <dbReference type="ARBA" id="ARBA00044190"/>
    </source>
</evidence>
<accession>A0ABQ0C670</accession>